<comment type="caution">
    <text evidence="2">The sequence shown here is derived from an EMBL/GenBank/DDBJ whole genome shotgun (WGS) entry which is preliminary data.</text>
</comment>
<evidence type="ECO:0000256" key="1">
    <source>
        <dbReference type="SAM" id="Phobius"/>
    </source>
</evidence>
<keyword evidence="3" id="KW-1185">Reference proteome</keyword>
<name>A0AAN9KWM7_CANGL</name>
<keyword evidence="1" id="KW-0812">Transmembrane</keyword>
<gene>
    <name evidence="2" type="ORF">VNO77_28988</name>
</gene>
<evidence type="ECO:0000313" key="2">
    <source>
        <dbReference type="EMBL" id="KAK7324987.1"/>
    </source>
</evidence>
<reference evidence="2 3" key="1">
    <citation type="submission" date="2024-01" db="EMBL/GenBank/DDBJ databases">
        <title>The genomes of 5 underutilized Papilionoideae crops provide insights into root nodulation and disease resistanc.</title>
        <authorList>
            <person name="Jiang F."/>
        </authorList>
    </citation>
    <scope>NUCLEOTIDE SEQUENCE [LARGE SCALE GENOMIC DNA]</scope>
    <source>
        <strain evidence="2">LVBAO_FW01</strain>
        <tissue evidence="2">Leaves</tissue>
    </source>
</reference>
<feature type="transmembrane region" description="Helical" evidence="1">
    <location>
        <begin position="109"/>
        <end position="133"/>
    </location>
</feature>
<protein>
    <submittedName>
        <fullName evidence="2">Uncharacterized protein</fullName>
    </submittedName>
</protein>
<organism evidence="2 3">
    <name type="scientific">Canavalia gladiata</name>
    <name type="common">Sword bean</name>
    <name type="synonym">Dolichos gladiatus</name>
    <dbReference type="NCBI Taxonomy" id="3824"/>
    <lineage>
        <taxon>Eukaryota</taxon>
        <taxon>Viridiplantae</taxon>
        <taxon>Streptophyta</taxon>
        <taxon>Embryophyta</taxon>
        <taxon>Tracheophyta</taxon>
        <taxon>Spermatophyta</taxon>
        <taxon>Magnoliopsida</taxon>
        <taxon>eudicotyledons</taxon>
        <taxon>Gunneridae</taxon>
        <taxon>Pentapetalae</taxon>
        <taxon>rosids</taxon>
        <taxon>fabids</taxon>
        <taxon>Fabales</taxon>
        <taxon>Fabaceae</taxon>
        <taxon>Papilionoideae</taxon>
        <taxon>50 kb inversion clade</taxon>
        <taxon>NPAAA clade</taxon>
        <taxon>indigoferoid/millettioid clade</taxon>
        <taxon>Phaseoleae</taxon>
        <taxon>Canavalia</taxon>
    </lineage>
</organism>
<keyword evidence="1" id="KW-1133">Transmembrane helix</keyword>
<proteinExistence type="predicted"/>
<dbReference type="AlphaFoldDB" id="A0AAN9KWM7"/>
<dbReference type="EMBL" id="JAYMYQ010000006">
    <property type="protein sequence ID" value="KAK7324987.1"/>
    <property type="molecule type" value="Genomic_DNA"/>
</dbReference>
<dbReference type="Proteomes" id="UP001367508">
    <property type="component" value="Unassembled WGS sequence"/>
</dbReference>
<keyword evidence="1" id="KW-0472">Membrane</keyword>
<sequence length="148" mass="17270">MGSLYDYFDATIIILGLVMTNCLNRVLPRSSASKFHTMKFFSCRSYHVVPVLSNNSFVLDFAHTFVSNYEKTKRAQYEIASASFSTFLQTMTSFNQYSSLGLRHFWQNVLFLFHALLLPVTDLCFMALNFYAFSHHFIYHKLKLSNTW</sequence>
<feature type="transmembrane region" description="Helical" evidence="1">
    <location>
        <begin position="7"/>
        <end position="27"/>
    </location>
</feature>
<evidence type="ECO:0000313" key="3">
    <source>
        <dbReference type="Proteomes" id="UP001367508"/>
    </source>
</evidence>
<accession>A0AAN9KWM7</accession>